<accession>A0A4R6V6R0</accession>
<proteinExistence type="predicted"/>
<evidence type="ECO:0000313" key="2">
    <source>
        <dbReference type="EMBL" id="TDQ56226.1"/>
    </source>
</evidence>
<protein>
    <submittedName>
        <fullName evidence="2">Putative lipoprotein</fullName>
    </submittedName>
</protein>
<dbReference type="OrthoDB" id="5677865at2"/>
<dbReference type="Proteomes" id="UP000295657">
    <property type="component" value="Unassembled WGS sequence"/>
</dbReference>
<dbReference type="RefSeq" id="WP_133546048.1">
    <property type="nucleotide sequence ID" value="NZ_SNYQ01000013.1"/>
</dbReference>
<dbReference type="AlphaFoldDB" id="A0A4R6V6R0"/>
<sequence length="198" mass="21448">MKSAKKFSLAAMAAAVLLLSACQTTPSNSLTFVPQAPNVSFNAANQNITLSVVAKDDRGRNEISAYTTNGGIFKLFSSPDVARLFDQVIRQDLNAKGFRINDAAPAATNVFISVKEFYAQVDAGNLRHKISAKIQLEVHVQGVKGNFTKNIGASRIDEGLFSVEGKDIHKSLNAVLQEVVSSIYRDQEIAAAIRQYSN</sequence>
<keyword evidence="3" id="KW-1185">Reference proteome</keyword>
<dbReference type="EMBL" id="SNYQ01000013">
    <property type="protein sequence ID" value="TDQ56226.1"/>
    <property type="molecule type" value="Genomic_DNA"/>
</dbReference>
<reference evidence="2 3" key="1">
    <citation type="submission" date="2019-03" db="EMBL/GenBank/DDBJ databases">
        <title>Genomic Encyclopedia of Type Strains, Phase IV (KMG-IV): sequencing the most valuable type-strain genomes for metagenomic binning, comparative biology and taxonomic classification.</title>
        <authorList>
            <person name="Goeker M."/>
        </authorList>
    </citation>
    <scope>NUCLEOTIDE SEQUENCE [LARGE SCALE GENOMIC DNA]</scope>
    <source>
        <strain evidence="2 3">DSM 28403</strain>
    </source>
</reference>
<keyword evidence="1" id="KW-0732">Signal</keyword>
<organism evidence="2 3">
    <name type="scientific">Mesocricetibacter intestinalis</name>
    <dbReference type="NCBI Taxonomy" id="1521930"/>
    <lineage>
        <taxon>Bacteria</taxon>
        <taxon>Pseudomonadati</taxon>
        <taxon>Pseudomonadota</taxon>
        <taxon>Gammaproteobacteria</taxon>
        <taxon>Pasteurellales</taxon>
        <taxon>Pasteurellaceae</taxon>
        <taxon>Mesocricetibacter</taxon>
    </lineage>
</organism>
<feature type="signal peptide" evidence="1">
    <location>
        <begin position="1"/>
        <end position="29"/>
    </location>
</feature>
<comment type="caution">
    <text evidence="2">The sequence shown here is derived from an EMBL/GenBank/DDBJ whole genome shotgun (WGS) entry which is preliminary data.</text>
</comment>
<keyword evidence="2" id="KW-0449">Lipoprotein</keyword>
<dbReference type="PROSITE" id="PS51257">
    <property type="entry name" value="PROKAR_LIPOPROTEIN"/>
    <property type="match status" value="1"/>
</dbReference>
<dbReference type="Pfam" id="PF03923">
    <property type="entry name" value="Lipoprotein_16"/>
    <property type="match status" value="1"/>
</dbReference>
<name>A0A4R6V6R0_9PAST</name>
<evidence type="ECO:0000313" key="3">
    <source>
        <dbReference type="Proteomes" id="UP000295657"/>
    </source>
</evidence>
<dbReference type="InterPro" id="IPR005619">
    <property type="entry name" value="Uncharacterised_YajG"/>
</dbReference>
<gene>
    <name evidence="2" type="ORF">EDC45_2048</name>
</gene>
<evidence type="ECO:0000256" key="1">
    <source>
        <dbReference type="SAM" id="SignalP"/>
    </source>
</evidence>
<feature type="chain" id="PRO_5020472016" evidence="1">
    <location>
        <begin position="30"/>
        <end position="198"/>
    </location>
</feature>